<dbReference type="EMBL" id="JH712094">
    <property type="protein sequence ID" value="EFO16190.1"/>
    <property type="molecule type" value="Genomic_DNA"/>
</dbReference>
<gene>
    <name evidence="1" type="ORF">LOAG_12318</name>
</gene>
<proteinExistence type="predicted"/>
<dbReference type="AlphaFoldDB" id="A0A1S0TLG7"/>
<dbReference type="GeneID" id="9949779"/>
<evidence type="ECO:0000313" key="1">
    <source>
        <dbReference type="EMBL" id="EFO16190.1"/>
    </source>
</evidence>
<name>A0A1S0TLG7_LOALO</name>
<reference evidence="1" key="1">
    <citation type="submission" date="2012-04" db="EMBL/GenBank/DDBJ databases">
        <title>The Genome Sequence of Loa loa.</title>
        <authorList>
            <consortium name="The Broad Institute Genome Sequencing Platform"/>
            <consortium name="Broad Institute Genome Sequencing Center for Infectious Disease"/>
            <person name="Nutman T.B."/>
            <person name="Fink D.L."/>
            <person name="Russ C."/>
            <person name="Young S."/>
            <person name="Zeng Q."/>
            <person name="Gargeya S."/>
            <person name="Alvarado L."/>
            <person name="Berlin A."/>
            <person name="Chapman S.B."/>
            <person name="Chen Z."/>
            <person name="Freedman E."/>
            <person name="Gellesch M."/>
            <person name="Goldberg J."/>
            <person name="Griggs A."/>
            <person name="Gujja S."/>
            <person name="Heilman E.R."/>
            <person name="Heiman D."/>
            <person name="Howarth C."/>
            <person name="Mehta T."/>
            <person name="Neiman D."/>
            <person name="Pearson M."/>
            <person name="Roberts A."/>
            <person name="Saif S."/>
            <person name="Shea T."/>
            <person name="Shenoy N."/>
            <person name="Sisk P."/>
            <person name="Stolte C."/>
            <person name="Sykes S."/>
            <person name="White J."/>
            <person name="Yandava C."/>
            <person name="Haas B."/>
            <person name="Henn M.R."/>
            <person name="Nusbaum C."/>
            <person name="Birren B."/>
        </authorList>
    </citation>
    <scope>NUCLEOTIDE SEQUENCE [LARGE SCALE GENOMIC DNA]</scope>
</reference>
<dbReference type="InParanoid" id="A0A1S0TLG7"/>
<organism evidence="1">
    <name type="scientific">Loa loa</name>
    <name type="common">Eye worm</name>
    <name type="synonym">Filaria loa</name>
    <dbReference type="NCBI Taxonomy" id="7209"/>
    <lineage>
        <taxon>Eukaryota</taxon>
        <taxon>Metazoa</taxon>
        <taxon>Ecdysozoa</taxon>
        <taxon>Nematoda</taxon>
        <taxon>Chromadorea</taxon>
        <taxon>Rhabditida</taxon>
        <taxon>Spirurina</taxon>
        <taxon>Spiruromorpha</taxon>
        <taxon>Filarioidea</taxon>
        <taxon>Onchocercidae</taxon>
        <taxon>Loa</taxon>
    </lineage>
</organism>
<protein>
    <submittedName>
        <fullName evidence="1">Uncharacterized protein</fullName>
    </submittedName>
</protein>
<sequence length="146" mass="16503">MWTMCVCRTLWTKARVDSLLVKGMVGVSRIGICDSESGPLVVVNIVKIEYCYLVSPFLGAFAETCSEFTIEHNLLDQTFSWSFPKALCLGLNRLPLYDIGSKCVFFIEALWISMLKNTVNGASMIMQSCFTPLVYWEGLRECIITY</sequence>
<dbReference type="KEGG" id="loa:LOAG_12318"/>
<accession>A0A1S0TLG7</accession>
<dbReference type="CTD" id="9949779"/>
<dbReference type="RefSeq" id="XP_003147879.1">
    <property type="nucleotide sequence ID" value="XM_003147831.1"/>
</dbReference>